<protein>
    <submittedName>
        <fullName evidence="2">Uncharacterized protein</fullName>
    </submittedName>
</protein>
<accession>A0A8J2T152</accession>
<keyword evidence="3" id="KW-1185">Reference proteome</keyword>
<evidence type="ECO:0000313" key="2">
    <source>
        <dbReference type="EMBL" id="CAH0380366.1"/>
    </source>
</evidence>
<organism evidence="2 3">
    <name type="scientific">Pelagomonas calceolata</name>
    <dbReference type="NCBI Taxonomy" id="35677"/>
    <lineage>
        <taxon>Eukaryota</taxon>
        <taxon>Sar</taxon>
        <taxon>Stramenopiles</taxon>
        <taxon>Ochrophyta</taxon>
        <taxon>Pelagophyceae</taxon>
        <taxon>Pelagomonadales</taxon>
        <taxon>Pelagomonadaceae</taxon>
        <taxon>Pelagomonas</taxon>
    </lineage>
</organism>
<sequence>MRHVKLPLRHQSKRLVRVQTEENESRADRDVGHYFIVIRRGGGGRRVEERLRVVVVGRAKNRDVSRPHDWRATACSRPRRRREGCSDRCQRPEDACDVFDHLYELCRLLSNPWLSALRACMRCFGSTDGKQMRHGTTGHSDQDTALPRLYSTLGRFCLRFGYS</sequence>
<proteinExistence type="predicted"/>
<evidence type="ECO:0000313" key="1">
    <source>
        <dbReference type="EMBL" id="CAH0370208.1"/>
    </source>
</evidence>
<dbReference type="EMBL" id="CAKKNE010000003">
    <property type="protein sequence ID" value="CAH0370208.1"/>
    <property type="molecule type" value="Genomic_DNA"/>
</dbReference>
<dbReference type="AlphaFoldDB" id="A0A8J2T152"/>
<name>A0A8J2T152_9STRA</name>
<gene>
    <name evidence="1" type="ORF">PECAL_3P00800</name>
    <name evidence="2" type="ORF">PECAL_6P20160</name>
</gene>
<comment type="caution">
    <text evidence="2">The sequence shown here is derived from an EMBL/GenBank/DDBJ whole genome shotgun (WGS) entry which is preliminary data.</text>
</comment>
<evidence type="ECO:0000313" key="3">
    <source>
        <dbReference type="Proteomes" id="UP000789595"/>
    </source>
</evidence>
<dbReference type="EMBL" id="CAKKNE010000006">
    <property type="protein sequence ID" value="CAH0380366.1"/>
    <property type="molecule type" value="Genomic_DNA"/>
</dbReference>
<dbReference type="Proteomes" id="UP000789595">
    <property type="component" value="Unassembled WGS sequence"/>
</dbReference>
<reference evidence="2" key="1">
    <citation type="submission" date="2021-11" db="EMBL/GenBank/DDBJ databases">
        <authorList>
            <consortium name="Genoscope - CEA"/>
            <person name="William W."/>
        </authorList>
    </citation>
    <scope>NUCLEOTIDE SEQUENCE</scope>
</reference>